<dbReference type="GO" id="GO:0003735">
    <property type="term" value="F:structural constituent of ribosome"/>
    <property type="evidence" value="ECO:0007669"/>
    <property type="project" value="UniProtKB-UniRule"/>
</dbReference>
<dbReference type="FunFam" id="3.90.930.12:FF:000001">
    <property type="entry name" value="50S ribosomal protein L6"/>
    <property type="match status" value="1"/>
</dbReference>
<reference evidence="8 9" key="1">
    <citation type="journal article" date="2020" name="Nature">
        <title>Bacterial chemolithoautotrophy via manganese oxidation.</title>
        <authorList>
            <person name="Yu H."/>
            <person name="Leadbetter J.R."/>
        </authorList>
    </citation>
    <scope>NUCLEOTIDE SEQUENCE [LARGE SCALE GENOMIC DNA]</scope>
    <source>
        <strain evidence="8 9">Mn-1</strain>
    </source>
</reference>
<dbReference type="PRINTS" id="PR00059">
    <property type="entry name" value="RIBOSOMALL6"/>
</dbReference>
<dbReference type="NCBIfam" id="TIGR03654">
    <property type="entry name" value="L6_bact"/>
    <property type="match status" value="1"/>
</dbReference>
<dbReference type="SUPFAM" id="SSF56053">
    <property type="entry name" value="Ribosomal protein L6"/>
    <property type="match status" value="2"/>
</dbReference>
<keyword evidence="9" id="KW-1185">Reference proteome</keyword>
<evidence type="ECO:0000256" key="6">
    <source>
        <dbReference type="RuleBase" id="RU003870"/>
    </source>
</evidence>
<dbReference type="InterPro" id="IPR000702">
    <property type="entry name" value="Ribosomal_uL6-like"/>
</dbReference>
<evidence type="ECO:0000256" key="5">
    <source>
        <dbReference type="RuleBase" id="RU003869"/>
    </source>
</evidence>
<comment type="similarity">
    <text evidence="1 4 5">Belongs to the universal ribosomal protein uL6 family.</text>
</comment>
<sequence length="178" mass="19722">MSRVGLKKITIPNGVNIKVNPDNVHVKGPKGENQKPLRPEIKVDVQGAEVTVSRASDDRFSRSLHGLTRNEIQNMIVGVTQGFEKILEINGVGFRAAVQGRMLVLNLGYSHPINFELPKGIDATVEKQTTVTIKGIDRYLVGQVAANVRALREPEPYKGKGIKYRDERIIRKEGKTGK</sequence>
<proteinExistence type="inferred from homology"/>
<dbReference type="InterPro" id="IPR002358">
    <property type="entry name" value="Ribosomal_uL6_CS"/>
</dbReference>
<dbReference type="InterPro" id="IPR020040">
    <property type="entry name" value="Ribosomal_uL6_a/b-dom"/>
</dbReference>
<evidence type="ECO:0000313" key="8">
    <source>
        <dbReference type="EMBL" id="NKE71053.1"/>
    </source>
</evidence>
<dbReference type="PANTHER" id="PTHR11655">
    <property type="entry name" value="60S/50S RIBOSOMAL PROTEIN L6/L9"/>
    <property type="match status" value="1"/>
</dbReference>
<dbReference type="PROSITE" id="PS00525">
    <property type="entry name" value="RIBOSOMAL_L6_1"/>
    <property type="match status" value="1"/>
</dbReference>
<evidence type="ECO:0000256" key="1">
    <source>
        <dbReference type="ARBA" id="ARBA00009356"/>
    </source>
</evidence>
<dbReference type="EMBL" id="VTOW01000002">
    <property type="protein sequence ID" value="NKE71053.1"/>
    <property type="molecule type" value="Genomic_DNA"/>
</dbReference>
<dbReference type="HAMAP" id="MF_01365_B">
    <property type="entry name" value="Ribosomal_uL6_B"/>
    <property type="match status" value="1"/>
</dbReference>
<dbReference type="Gene3D" id="3.90.930.12">
    <property type="entry name" value="Ribosomal protein L6, alpha-beta domain"/>
    <property type="match status" value="2"/>
</dbReference>
<keyword evidence="3 4" id="KW-0687">Ribonucleoprotein</keyword>
<dbReference type="InterPro" id="IPR019906">
    <property type="entry name" value="Ribosomal_uL6_bac-type"/>
</dbReference>
<dbReference type="AlphaFoldDB" id="A0A7X6DPL3"/>
<dbReference type="Pfam" id="PF00347">
    <property type="entry name" value="Ribosomal_L6"/>
    <property type="match status" value="2"/>
</dbReference>
<protein>
    <recommendedName>
        <fullName evidence="4">Large ribosomal subunit protein uL6</fullName>
    </recommendedName>
</protein>
<organism evidence="8 9">
    <name type="scientific">Candidatus Manganitrophus noduliformans</name>
    <dbReference type="NCBI Taxonomy" id="2606439"/>
    <lineage>
        <taxon>Bacteria</taxon>
        <taxon>Pseudomonadati</taxon>
        <taxon>Nitrospirota</taxon>
        <taxon>Nitrospiria</taxon>
        <taxon>Candidatus Troglogloeales</taxon>
        <taxon>Candidatus Manganitrophaceae</taxon>
        <taxon>Candidatus Manganitrophus</taxon>
    </lineage>
</organism>
<dbReference type="InterPro" id="IPR036789">
    <property type="entry name" value="Ribosomal_uL6-like_a/b-dom_sf"/>
</dbReference>
<comment type="caution">
    <text evidence="8">The sequence shown here is derived from an EMBL/GenBank/DDBJ whole genome shotgun (WGS) entry which is preliminary data.</text>
</comment>
<accession>A0A7X6DPL3</accession>
<dbReference type="GO" id="GO:0022625">
    <property type="term" value="C:cytosolic large ribosomal subunit"/>
    <property type="evidence" value="ECO:0007669"/>
    <property type="project" value="UniProtKB-UniRule"/>
</dbReference>
<evidence type="ECO:0000256" key="4">
    <source>
        <dbReference type="HAMAP-Rule" id="MF_01365"/>
    </source>
</evidence>
<dbReference type="Proteomes" id="UP000534783">
    <property type="component" value="Unassembled WGS sequence"/>
</dbReference>
<dbReference type="RefSeq" id="WP_168059396.1">
    <property type="nucleotide sequence ID" value="NZ_VTOW01000002.1"/>
</dbReference>
<keyword evidence="2 4" id="KW-0689">Ribosomal protein</keyword>
<comment type="function">
    <text evidence="4 6">This protein binds to the 23S rRNA, and is important in its secondary structure. It is located near the subunit interface in the base of the L7/L12 stalk, and near the tRNA binding site of the peptidyltransferase center.</text>
</comment>
<dbReference type="PIRSF" id="PIRSF002162">
    <property type="entry name" value="Ribosomal_L6"/>
    <property type="match status" value="1"/>
</dbReference>
<evidence type="ECO:0000256" key="2">
    <source>
        <dbReference type="ARBA" id="ARBA00022980"/>
    </source>
</evidence>
<comment type="subunit">
    <text evidence="4">Part of the 50S ribosomal subunit.</text>
</comment>
<name>A0A7X6DPL3_9BACT</name>
<gene>
    <name evidence="4" type="primary">rplF</name>
    <name evidence="8" type="ORF">MNODULE_09910</name>
</gene>
<keyword evidence="4 6" id="KW-0694">RNA-binding</keyword>
<dbReference type="GO" id="GO:0019843">
    <property type="term" value="F:rRNA binding"/>
    <property type="evidence" value="ECO:0007669"/>
    <property type="project" value="UniProtKB-UniRule"/>
</dbReference>
<evidence type="ECO:0000256" key="3">
    <source>
        <dbReference type="ARBA" id="ARBA00023274"/>
    </source>
</evidence>
<keyword evidence="4 6" id="KW-0699">rRNA-binding</keyword>
<dbReference type="GO" id="GO:0002181">
    <property type="term" value="P:cytoplasmic translation"/>
    <property type="evidence" value="ECO:0007669"/>
    <property type="project" value="TreeGrafter"/>
</dbReference>
<feature type="domain" description="Large ribosomal subunit protein uL6 alpha-beta" evidence="7">
    <location>
        <begin position="11"/>
        <end position="82"/>
    </location>
</feature>
<evidence type="ECO:0000313" key="9">
    <source>
        <dbReference type="Proteomes" id="UP000534783"/>
    </source>
</evidence>
<dbReference type="PANTHER" id="PTHR11655:SF14">
    <property type="entry name" value="LARGE RIBOSOMAL SUBUNIT PROTEIN UL6M"/>
    <property type="match status" value="1"/>
</dbReference>
<evidence type="ECO:0000259" key="7">
    <source>
        <dbReference type="Pfam" id="PF00347"/>
    </source>
</evidence>
<feature type="domain" description="Large ribosomal subunit protein uL6 alpha-beta" evidence="7">
    <location>
        <begin position="91"/>
        <end position="164"/>
    </location>
</feature>